<evidence type="ECO:0000256" key="1">
    <source>
        <dbReference type="SAM" id="Phobius"/>
    </source>
</evidence>
<comment type="caution">
    <text evidence="2">The sequence shown here is derived from an EMBL/GenBank/DDBJ whole genome shotgun (WGS) entry which is preliminary data.</text>
</comment>
<proteinExistence type="predicted"/>
<dbReference type="AlphaFoldDB" id="A0A7Y9S4A4"/>
<feature type="transmembrane region" description="Helical" evidence="1">
    <location>
        <begin position="99"/>
        <end position="118"/>
    </location>
</feature>
<protein>
    <recommendedName>
        <fullName evidence="4">Integral membrane protein</fullName>
    </recommendedName>
</protein>
<name>A0A7Y9S4A4_9ACTN</name>
<organism evidence="2 3">
    <name type="scientific">Nocardioides daedukensis</name>
    <dbReference type="NCBI Taxonomy" id="634462"/>
    <lineage>
        <taxon>Bacteria</taxon>
        <taxon>Bacillati</taxon>
        <taxon>Actinomycetota</taxon>
        <taxon>Actinomycetes</taxon>
        <taxon>Propionibacteriales</taxon>
        <taxon>Nocardioidaceae</taxon>
        <taxon>Nocardioides</taxon>
    </lineage>
</organism>
<gene>
    <name evidence="2" type="ORF">BJ980_002377</name>
</gene>
<sequence>MSWLFTIVIATYAGVIAALAASVAVTPALAQMEPLVRHGMKVAQIGGALVAVVAGLNLLKGHEPDQLWISVGYAVAVVGVPFLLLTRQPDENGEPVEPASPWVVAIAAITMAVLLIRLQQTW</sequence>
<keyword evidence="1" id="KW-0812">Transmembrane</keyword>
<keyword evidence="3" id="KW-1185">Reference proteome</keyword>
<dbReference type="EMBL" id="JACCAA010000001">
    <property type="protein sequence ID" value="NYG59454.1"/>
    <property type="molecule type" value="Genomic_DNA"/>
</dbReference>
<keyword evidence="1" id="KW-1133">Transmembrane helix</keyword>
<evidence type="ECO:0000313" key="3">
    <source>
        <dbReference type="Proteomes" id="UP000540656"/>
    </source>
</evidence>
<accession>A0A7Y9S4A4</accession>
<feature type="transmembrane region" description="Helical" evidence="1">
    <location>
        <begin position="40"/>
        <end position="59"/>
    </location>
</feature>
<feature type="transmembrane region" description="Helical" evidence="1">
    <location>
        <begin position="66"/>
        <end position="87"/>
    </location>
</feature>
<dbReference type="Proteomes" id="UP000540656">
    <property type="component" value="Unassembled WGS sequence"/>
</dbReference>
<evidence type="ECO:0000313" key="2">
    <source>
        <dbReference type="EMBL" id="NYG59454.1"/>
    </source>
</evidence>
<evidence type="ECO:0008006" key="4">
    <source>
        <dbReference type="Google" id="ProtNLM"/>
    </source>
</evidence>
<keyword evidence="1" id="KW-0472">Membrane</keyword>
<reference evidence="2 3" key="1">
    <citation type="submission" date="2020-07" db="EMBL/GenBank/DDBJ databases">
        <title>Sequencing the genomes of 1000 actinobacteria strains.</title>
        <authorList>
            <person name="Klenk H.-P."/>
        </authorList>
    </citation>
    <scope>NUCLEOTIDE SEQUENCE [LARGE SCALE GENOMIC DNA]</scope>
    <source>
        <strain evidence="2 3">DSM 23819</strain>
    </source>
</reference>
<dbReference type="RefSeq" id="WP_179502499.1">
    <property type="nucleotide sequence ID" value="NZ_JACCAA010000001.1"/>
</dbReference>